<evidence type="ECO:0000256" key="3">
    <source>
        <dbReference type="ARBA" id="ARBA00022741"/>
    </source>
</evidence>
<evidence type="ECO:0000256" key="1">
    <source>
        <dbReference type="ARBA" id="ARBA00005417"/>
    </source>
</evidence>
<dbReference type="EMBL" id="JBBMFM010000010">
    <property type="protein sequence ID" value="MEQ2424231.1"/>
    <property type="molecule type" value="Genomic_DNA"/>
</dbReference>
<keyword evidence="3" id="KW-0547">Nucleotide-binding</keyword>
<dbReference type="Gene3D" id="3.40.50.300">
    <property type="entry name" value="P-loop containing nucleotide triphosphate hydrolases"/>
    <property type="match status" value="1"/>
</dbReference>
<reference evidence="6 7" key="1">
    <citation type="submission" date="2024-03" db="EMBL/GenBank/DDBJ databases">
        <title>Human intestinal bacterial collection.</title>
        <authorList>
            <person name="Pauvert C."/>
            <person name="Hitch T.C.A."/>
            <person name="Clavel T."/>
        </authorList>
    </citation>
    <scope>NUCLEOTIDE SEQUENCE [LARGE SCALE GENOMIC DNA]</scope>
    <source>
        <strain evidence="6 7">CLA-SR-H021</strain>
    </source>
</reference>
<gene>
    <name evidence="6" type="ORF">WMQ36_04540</name>
</gene>
<evidence type="ECO:0000313" key="7">
    <source>
        <dbReference type="Proteomes" id="UP001454086"/>
    </source>
</evidence>
<dbReference type="PROSITE" id="PS50893">
    <property type="entry name" value="ABC_TRANSPORTER_2"/>
    <property type="match status" value="1"/>
</dbReference>
<dbReference type="InterPro" id="IPR003439">
    <property type="entry name" value="ABC_transporter-like_ATP-bd"/>
</dbReference>
<protein>
    <submittedName>
        <fullName evidence="6">ABC transporter ATP-binding protein</fullName>
    </submittedName>
</protein>
<comment type="similarity">
    <text evidence="1">Belongs to the ABC transporter superfamily.</text>
</comment>
<comment type="caution">
    <text evidence="6">The sequence shown here is derived from an EMBL/GenBank/DDBJ whole genome shotgun (WGS) entry which is preliminary data.</text>
</comment>
<evidence type="ECO:0000256" key="2">
    <source>
        <dbReference type="ARBA" id="ARBA00022448"/>
    </source>
</evidence>
<dbReference type="Pfam" id="PF00005">
    <property type="entry name" value="ABC_tran"/>
    <property type="match status" value="1"/>
</dbReference>
<sequence length="323" mass="35183">MLEVQSLTKYYGKSMAIEDISFSVGRGEIVGLLGHNGSGKSTTMGIMTGCLAASSGQVLIDGADIATAPEQAKGKLGYLPEIPPVYPDMTVEEQLTFASRLRAIPAADCPEAVDDACRKLNITGVRHRLIENLSKGYRQRVGFAQAILGNPPLIILDEPTVGMDPGQIIELRNVISELGKERTIILSSHILSEITAVCSRIIILSNGHLVADDTPERLLHAGDSASRIYLCTSALPKILLPRLAHECGLWNVESCGSVLEGRWDYILSPDDESLFYQKLPLLIQEAGASIYVLKPLEQGLEQVFLQLTQDRRHKEASHESNLS</sequence>
<dbReference type="Proteomes" id="UP001454086">
    <property type="component" value="Unassembled WGS sequence"/>
</dbReference>
<dbReference type="PANTHER" id="PTHR43335:SF4">
    <property type="entry name" value="ABC TRANSPORTER, ATP-BINDING PROTEIN"/>
    <property type="match status" value="1"/>
</dbReference>
<evidence type="ECO:0000259" key="5">
    <source>
        <dbReference type="PROSITE" id="PS50893"/>
    </source>
</evidence>
<dbReference type="RefSeq" id="WP_349117786.1">
    <property type="nucleotide sequence ID" value="NZ_JBBMFM010000010.1"/>
</dbReference>
<accession>A0ABV1D366</accession>
<evidence type="ECO:0000256" key="4">
    <source>
        <dbReference type="ARBA" id="ARBA00022840"/>
    </source>
</evidence>
<feature type="domain" description="ABC transporter" evidence="5">
    <location>
        <begin position="2"/>
        <end position="231"/>
    </location>
</feature>
<dbReference type="SMART" id="SM00382">
    <property type="entry name" value="AAA"/>
    <property type="match status" value="1"/>
</dbReference>
<dbReference type="SUPFAM" id="SSF52540">
    <property type="entry name" value="P-loop containing nucleoside triphosphate hydrolases"/>
    <property type="match status" value="1"/>
</dbReference>
<name>A0ABV1D366_9FIRM</name>
<dbReference type="InterPro" id="IPR027417">
    <property type="entry name" value="P-loop_NTPase"/>
</dbReference>
<evidence type="ECO:0000313" key="6">
    <source>
        <dbReference type="EMBL" id="MEQ2424231.1"/>
    </source>
</evidence>
<dbReference type="PANTHER" id="PTHR43335">
    <property type="entry name" value="ABC TRANSPORTER, ATP-BINDING PROTEIN"/>
    <property type="match status" value="1"/>
</dbReference>
<keyword evidence="4 6" id="KW-0067">ATP-binding</keyword>
<keyword evidence="7" id="KW-1185">Reference proteome</keyword>
<dbReference type="InterPro" id="IPR003593">
    <property type="entry name" value="AAA+_ATPase"/>
</dbReference>
<proteinExistence type="inferred from homology"/>
<keyword evidence="2" id="KW-0813">Transport</keyword>
<organism evidence="6 7">
    <name type="scientific">Enterocloster hominis</name>
    <name type="common">ex Hitch et al. 2024</name>
    <dbReference type="NCBI Taxonomy" id="1917870"/>
    <lineage>
        <taxon>Bacteria</taxon>
        <taxon>Bacillati</taxon>
        <taxon>Bacillota</taxon>
        <taxon>Clostridia</taxon>
        <taxon>Lachnospirales</taxon>
        <taxon>Lachnospiraceae</taxon>
        <taxon>Enterocloster</taxon>
    </lineage>
</organism>
<dbReference type="GO" id="GO:0005524">
    <property type="term" value="F:ATP binding"/>
    <property type="evidence" value="ECO:0007669"/>
    <property type="project" value="UniProtKB-KW"/>
</dbReference>